<gene>
    <name evidence="1" type="ORF">SARC_11478</name>
</gene>
<evidence type="ECO:0000313" key="2">
    <source>
        <dbReference type="Proteomes" id="UP000054560"/>
    </source>
</evidence>
<dbReference type="GeneID" id="25911982"/>
<accession>A0A0L0FHR4</accession>
<dbReference type="AlphaFoldDB" id="A0A0L0FHR4"/>
<organism evidence="1 2">
    <name type="scientific">Sphaeroforma arctica JP610</name>
    <dbReference type="NCBI Taxonomy" id="667725"/>
    <lineage>
        <taxon>Eukaryota</taxon>
        <taxon>Ichthyosporea</taxon>
        <taxon>Ichthyophonida</taxon>
        <taxon>Sphaeroforma</taxon>
    </lineage>
</organism>
<keyword evidence="2" id="KW-1185">Reference proteome</keyword>
<sequence length="123" mass="14170">MTYAEHKRKLAETKLQEQIRSEANLVEKLASLDILRDNDQTTTHVTTRTQISSIVKERKNFTPPNKTKTHIAIKQKFEKDLAEEEAAAARAVIELCETKITISRLTDTIDEPTKRKNRHTDNK</sequence>
<dbReference type="Proteomes" id="UP000054560">
    <property type="component" value="Unassembled WGS sequence"/>
</dbReference>
<dbReference type="RefSeq" id="XP_014149913.1">
    <property type="nucleotide sequence ID" value="XM_014294438.1"/>
</dbReference>
<dbReference type="EMBL" id="KQ243304">
    <property type="protein sequence ID" value="KNC76011.1"/>
    <property type="molecule type" value="Genomic_DNA"/>
</dbReference>
<reference evidence="1 2" key="1">
    <citation type="submission" date="2011-02" db="EMBL/GenBank/DDBJ databases">
        <title>The Genome Sequence of Sphaeroforma arctica JP610.</title>
        <authorList>
            <consortium name="The Broad Institute Genome Sequencing Platform"/>
            <person name="Russ C."/>
            <person name="Cuomo C."/>
            <person name="Young S.K."/>
            <person name="Zeng Q."/>
            <person name="Gargeya S."/>
            <person name="Alvarado L."/>
            <person name="Berlin A."/>
            <person name="Chapman S.B."/>
            <person name="Chen Z."/>
            <person name="Freedman E."/>
            <person name="Gellesch M."/>
            <person name="Goldberg J."/>
            <person name="Griggs A."/>
            <person name="Gujja S."/>
            <person name="Heilman E."/>
            <person name="Heiman D."/>
            <person name="Howarth C."/>
            <person name="Mehta T."/>
            <person name="Neiman D."/>
            <person name="Pearson M."/>
            <person name="Roberts A."/>
            <person name="Saif S."/>
            <person name="Shea T."/>
            <person name="Shenoy N."/>
            <person name="Sisk P."/>
            <person name="Stolte C."/>
            <person name="Sykes S."/>
            <person name="White J."/>
            <person name="Yandava C."/>
            <person name="Burger G."/>
            <person name="Gray M.W."/>
            <person name="Holland P.W.H."/>
            <person name="King N."/>
            <person name="Lang F.B.F."/>
            <person name="Roger A.J."/>
            <person name="Ruiz-Trillo I."/>
            <person name="Haas B."/>
            <person name="Nusbaum C."/>
            <person name="Birren B."/>
        </authorList>
    </citation>
    <scope>NUCLEOTIDE SEQUENCE [LARGE SCALE GENOMIC DNA]</scope>
    <source>
        <strain evidence="1 2">JP610</strain>
    </source>
</reference>
<protein>
    <submittedName>
        <fullName evidence="1">Uncharacterized protein</fullName>
    </submittedName>
</protein>
<name>A0A0L0FHR4_9EUKA</name>
<evidence type="ECO:0000313" key="1">
    <source>
        <dbReference type="EMBL" id="KNC76011.1"/>
    </source>
</evidence>
<proteinExistence type="predicted"/>